<organism evidence="1 2">
    <name type="scientific">Erythroxylum novogranatense</name>
    <dbReference type="NCBI Taxonomy" id="1862640"/>
    <lineage>
        <taxon>Eukaryota</taxon>
        <taxon>Viridiplantae</taxon>
        <taxon>Streptophyta</taxon>
        <taxon>Embryophyta</taxon>
        <taxon>Tracheophyta</taxon>
        <taxon>Spermatophyta</taxon>
        <taxon>Magnoliopsida</taxon>
        <taxon>eudicotyledons</taxon>
        <taxon>Gunneridae</taxon>
        <taxon>Pentapetalae</taxon>
        <taxon>rosids</taxon>
        <taxon>fabids</taxon>
        <taxon>Malpighiales</taxon>
        <taxon>Erythroxylaceae</taxon>
        <taxon>Erythroxylum</taxon>
    </lineage>
</organism>
<comment type="caution">
    <text evidence="1">The sequence shown here is derived from an EMBL/GenBank/DDBJ whole genome shotgun (WGS) entry which is preliminary data.</text>
</comment>
<dbReference type="AlphaFoldDB" id="A0AAV8S6S0"/>
<evidence type="ECO:0000313" key="2">
    <source>
        <dbReference type="Proteomes" id="UP001159364"/>
    </source>
</evidence>
<reference evidence="1 2" key="1">
    <citation type="submission" date="2021-09" db="EMBL/GenBank/DDBJ databases">
        <title>Genomic insights and catalytic innovation underlie evolution of tropane alkaloids biosynthesis.</title>
        <authorList>
            <person name="Wang Y.-J."/>
            <person name="Tian T."/>
            <person name="Huang J.-P."/>
            <person name="Huang S.-X."/>
        </authorList>
    </citation>
    <scope>NUCLEOTIDE SEQUENCE [LARGE SCALE GENOMIC DNA]</scope>
    <source>
        <strain evidence="1">KIB-2018</strain>
        <tissue evidence="1">Leaf</tissue>
    </source>
</reference>
<protein>
    <submittedName>
        <fullName evidence="1">Uncharacterized protein</fullName>
    </submittedName>
</protein>
<name>A0AAV8S6S0_9ROSI</name>
<dbReference type="Proteomes" id="UP001159364">
    <property type="component" value="Unassembled WGS sequence"/>
</dbReference>
<evidence type="ECO:0000313" key="1">
    <source>
        <dbReference type="EMBL" id="KAJ8747820.1"/>
    </source>
</evidence>
<dbReference type="EMBL" id="JAIWQS010000072">
    <property type="protein sequence ID" value="KAJ8747820.1"/>
    <property type="molecule type" value="Genomic_DNA"/>
</dbReference>
<proteinExistence type="predicted"/>
<keyword evidence="2" id="KW-1185">Reference proteome</keyword>
<sequence>MEHLRYAKVCIEVLKQSPLPDTLPILQLTELGELEKSVISIPYPWKPCMVSKTWKPTDASRVEVEAGEIVVEDEDQLAATNRKMVAASPVLAVTDVANNVSTTSVQQDANTPSVISDTIDTDCRKSTPMVGLENCDMVTKFLNPSMVSPSTAPGNLVIDLAHYVLEAQPSANTVCEENRAIISIVELVL</sequence>
<accession>A0AAV8S6S0</accession>
<gene>
    <name evidence="1" type="ORF">K2173_014968</name>
</gene>